<evidence type="ECO:0000256" key="5">
    <source>
        <dbReference type="ARBA" id="ARBA00023235"/>
    </source>
</evidence>
<evidence type="ECO:0000256" key="8">
    <source>
        <dbReference type="SAM" id="MobiDB-lite"/>
    </source>
</evidence>
<keyword evidence="5 6" id="KW-0413">Isomerase</keyword>
<dbReference type="Gene3D" id="3.10.50.40">
    <property type="match status" value="2"/>
</dbReference>
<dbReference type="FunFam" id="3.10.50.40:FF:000045">
    <property type="entry name" value="Peptidyl-prolyl cis-trans isomerase"/>
    <property type="match status" value="1"/>
</dbReference>
<comment type="similarity">
    <text evidence="2 7">Belongs to the FKBP-type PPIase family.</text>
</comment>
<feature type="domain" description="PPIase FKBP-type" evidence="10">
    <location>
        <begin position="97"/>
        <end position="183"/>
    </location>
</feature>
<dbReference type="GO" id="GO:0003755">
    <property type="term" value="F:peptidyl-prolyl cis-trans isomerase activity"/>
    <property type="evidence" value="ECO:0007669"/>
    <property type="project" value="UniProtKB-UniRule"/>
</dbReference>
<evidence type="ECO:0000256" key="9">
    <source>
        <dbReference type="SAM" id="SignalP"/>
    </source>
</evidence>
<sequence>MQRRFSNKSLAAVISLSLLATACGNSETKEDEKPQDGTDVSTPVTPESESDTMSEDYTAANQAYLEENKTKDGVTVTESGLQYTVVTEGTGASPNHGDYVTVHYAGKLIDGTEFDSSYKRGEPATFPAGRLIPGWVEALALMKEGAKWELVIPAEIAYGENGAGDVIPPNSTLLFTVELLKVQTTKDLIAEMQAPGLAYLEMNGKKEGVTTTESGLQYKVLESGEGASPAGPSSSVTVHYAGRLIDGTEFDSSYRRGEPATFGLNQVIPGWTEGVQLMKEGDKFEFTIPFELGYGARGSGQNIPPYATLIFDVELIKVND</sequence>
<dbReference type="InterPro" id="IPR001179">
    <property type="entry name" value="PPIase_FKBP_dom"/>
</dbReference>
<evidence type="ECO:0000256" key="7">
    <source>
        <dbReference type="RuleBase" id="RU003915"/>
    </source>
</evidence>
<dbReference type="Pfam" id="PF00254">
    <property type="entry name" value="FKBP_C"/>
    <property type="match status" value="2"/>
</dbReference>
<evidence type="ECO:0000313" key="12">
    <source>
        <dbReference type="Proteomes" id="UP000630923"/>
    </source>
</evidence>
<organism evidence="11 12">
    <name type="scientific">Kordiimonas sediminis</name>
    <dbReference type="NCBI Taxonomy" id="1735581"/>
    <lineage>
        <taxon>Bacteria</taxon>
        <taxon>Pseudomonadati</taxon>
        <taxon>Pseudomonadota</taxon>
        <taxon>Alphaproteobacteria</taxon>
        <taxon>Kordiimonadales</taxon>
        <taxon>Kordiimonadaceae</taxon>
        <taxon>Kordiimonas</taxon>
    </lineage>
</organism>
<evidence type="ECO:0000313" key="11">
    <source>
        <dbReference type="EMBL" id="GHF12368.1"/>
    </source>
</evidence>
<protein>
    <recommendedName>
        <fullName evidence="7">Peptidyl-prolyl cis-trans isomerase</fullName>
        <ecNumber evidence="7">5.2.1.8</ecNumber>
    </recommendedName>
</protein>
<dbReference type="FunFam" id="3.10.50.40:FF:000006">
    <property type="entry name" value="Peptidyl-prolyl cis-trans isomerase"/>
    <property type="match status" value="1"/>
</dbReference>
<dbReference type="Proteomes" id="UP000630923">
    <property type="component" value="Unassembled WGS sequence"/>
</dbReference>
<keyword evidence="12" id="KW-1185">Reference proteome</keyword>
<feature type="chain" id="PRO_5037104399" description="Peptidyl-prolyl cis-trans isomerase" evidence="9">
    <location>
        <begin position="23"/>
        <end position="320"/>
    </location>
</feature>
<dbReference type="InterPro" id="IPR046357">
    <property type="entry name" value="PPIase_dom_sf"/>
</dbReference>
<evidence type="ECO:0000256" key="4">
    <source>
        <dbReference type="ARBA" id="ARBA00023110"/>
    </source>
</evidence>
<evidence type="ECO:0000256" key="1">
    <source>
        <dbReference type="ARBA" id="ARBA00000971"/>
    </source>
</evidence>
<gene>
    <name evidence="11" type="ORF">GCM10017044_02890</name>
</gene>
<comment type="catalytic activity">
    <reaction evidence="1 6 7">
        <text>[protein]-peptidylproline (omega=180) = [protein]-peptidylproline (omega=0)</text>
        <dbReference type="Rhea" id="RHEA:16237"/>
        <dbReference type="Rhea" id="RHEA-COMP:10747"/>
        <dbReference type="Rhea" id="RHEA-COMP:10748"/>
        <dbReference type="ChEBI" id="CHEBI:83833"/>
        <dbReference type="ChEBI" id="CHEBI:83834"/>
        <dbReference type="EC" id="5.2.1.8"/>
    </reaction>
</comment>
<reference evidence="11" key="1">
    <citation type="journal article" date="2014" name="Int. J. Syst. Evol. Microbiol.">
        <title>Complete genome sequence of Corynebacterium casei LMG S-19264T (=DSM 44701T), isolated from a smear-ripened cheese.</title>
        <authorList>
            <consortium name="US DOE Joint Genome Institute (JGI-PGF)"/>
            <person name="Walter F."/>
            <person name="Albersmeier A."/>
            <person name="Kalinowski J."/>
            <person name="Ruckert C."/>
        </authorList>
    </citation>
    <scope>NUCLEOTIDE SEQUENCE</scope>
    <source>
        <strain evidence="11">KCTC 42590</strain>
    </source>
</reference>
<dbReference type="Pfam" id="PF01346">
    <property type="entry name" value="FKBP_N"/>
    <property type="match status" value="2"/>
</dbReference>
<comment type="caution">
    <text evidence="11">The sequence shown here is derived from an EMBL/GenBank/DDBJ whole genome shotgun (WGS) entry which is preliminary data.</text>
</comment>
<dbReference type="AlphaFoldDB" id="A0A919AK53"/>
<dbReference type="InterPro" id="IPR000774">
    <property type="entry name" value="PPIase_FKBP_N"/>
</dbReference>
<keyword evidence="4 6" id="KW-0697">Rotamase</keyword>
<dbReference type="PANTHER" id="PTHR43811">
    <property type="entry name" value="FKBP-TYPE PEPTIDYL-PROLYL CIS-TRANS ISOMERASE FKPA"/>
    <property type="match status" value="1"/>
</dbReference>
<feature type="domain" description="PPIase FKBP-type" evidence="10">
    <location>
        <begin position="233"/>
        <end position="319"/>
    </location>
</feature>
<dbReference type="SUPFAM" id="SSF54534">
    <property type="entry name" value="FKBP-like"/>
    <property type="match status" value="2"/>
</dbReference>
<dbReference type="PANTHER" id="PTHR43811:SF19">
    <property type="entry name" value="39 KDA FK506-BINDING NUCLEAR PROTEIN"/>
    <property type="match status" value="1"/>
</dbReference>
<accession>A0A919AK53</accession>
<feature type="region of interest" description="Disordered" evidence="8">
    <location>
        <begin position="25"/>
        <end position="55"/>
    </location>
</feature>
<dbReference type="EMBL" id="BNCI01000001">
    <property type="protein sequence ID" value="GHF12368.1"/>
    <property type="molecule type" value="Genomic_DNA"/>
</dbReference>
<reference evidence="11" key="2">
    <citation type="submission" date="2020-09" db="EMBL/GenBank/DDBJ databases">
        <authorList>
            <person name="Sun Q."/>
            <person name="Kim S."/>
        </authorList>
    </citation>
    <scope>NUCLEOTIDE SEQUENCE</scope>
    <source>
        <strain evidence="11">KCTC 42590</strain>
    </source>
</reference>
<keyword evidence="3 9" id="KW-0732">Signal</keyword>
<dbReference type="PROSITE" id="PS51257">
    <property type="entry name" value="PROKAR_LIPOPROTEIN"/>
    <property type="match status" value="1"/>
</dbReference>
<dbReference type="PROSITE" id="PS50059">
    <property type="entry name" value="FKBP_PPIASE"/>
    <property type="match status" value="2"/>
</dbReference>
<proteinExistence type="inferred from homology"/>
<evidence type="ECO:0000259" key="10">
    <source>
        <dbReference type="PROSITE" id="PS50059"/>
    </source>
</evidence>
<evidence type="ECO:0000256" key="6">
    <source>
        <dbReference type="PROSITE-ProRule" id="PRU00277"/>
    </source>
</evidence>
<name>A0A919AK53_9PROT</name>
<dbReference type="EC" id="5.2.1.8" evidence="7"/>
<dbReference type="GO" id="GO:0006457">
    <property type="term" value="P:protein folding"/>
    <property type="evidence" value="ECO:0007669"/>
    <property type="project" value="InterPro"/>
</dbReference>
<feature type="signal peptide" evidence="9">
    <location>
        <begin position="1"/>
        <end position="22"/>
    </location>
</feature>
<evidence type="ECO:0000256" key="3">
    <source>
        <dbReference type="ARBA" id="ARBA00022729"/>
    </source>
</evidence>
<feature type="compositionally biased region" description="Polar residues" evidence="8">
    <location>
        <begin position="38"/>
        <end position="47"/>
    </location>
</feature>
<evidence type="ECO:0000256" key="2">
    <source>
        <dbReference type="ARBA" id="ARBA00006577"/>
    </source>
</evidence>
<feature type="compositionally biased region" description="Basic and acidic residues" evidence="8">
    <location>
        <begin position="27"/>
        <end position="36"/>
    </location>
</feature>